<proteinExistence type="predicted"/>
<comment type="subcellular location">
    <subcellularLocation>
        <location evidence="1">Cell membrane</location>
        <topology evidence="1">Multi-pass membrane protein</topology>
    </subcellularLocation>
</comment>
<sequence length="739" mass="77391">MCIVGRVSVPRLVNDLVLGVRLAVGSGRNSLVRLALTAIGVGLGVMVLLVAASVPHMIDARNERGSARTADSSQPVPGVDPVYAVQRSDEFQGRGMQGYLVAPTGPRAPHAPGVDRLPGPGQAVLSPALVQLLESPEGEMLRPRFTQQIIGTVGPDGLTGPNELYFYIGSDSASAMPDAARISQFGTPWAGRGLTTVEWLLIVLGATSFLIPVIVFVATSTRLAASVRDRRLAALRLIGAGSAQVRRIAAGEAFVGAVAGLFLGLGLFFLVRSLVPMVTVSAFRGGIFASDVRPDWRLAVLIAAGLPALAVTIATMSLRRTIIEPLGVVRRASTAPRILWWRLILPLAGGTLLLVATDGRRFPLIAGITLLLLSVPVLLPWIVELVTNRINAGGSPAFQLAVRRLQMDTGTAARVVAGVAVVLAGAIALQTVYERADKETTPPGQGQISASYFANSLAQIDAFASAIHSIDGLAHVPISTTGRVVDSADEHHSIVVESCASIRVRPCVDGDVFASPSVKVSPGEAVWFGEHRAGAPQWTIPRLTRIAGDDAQLVITPGALASAGQVALYSNTHVPATGDPALIEQMRNAVGRLGWSGVVYSQGTSRDANYLLISRILQIGAFITLLIAIASLIVVALEQMRERRRSLAVLTANGVPRSILARALLWQTSIPVAVAVAVATVAGLALAAMLLTATGRPVDIDWTTVALFGGVALGSVLLVTALTLPALWQATSTTALREV</sequence>
<dbReference type="PANTHER" id="PTHR30287:SF2">
    <property type="entry name" value="BLL1001 PROTEIN"/>
    <property type="match status" value="1"/>
</dbReference>
<feature type="transmembrane region" description="Helical" evidence="6">
    <location>
        <begin position="672"/>
        <end position="693"/>
    </location>
</feature>
<evidence type="ECO:0000256" key="6">
    <source>
        <dbReference type="SAM" id="Phobius"/>
    </source>
</evidence>
<feature type="transmembrane region" description="Helical" evidence="6">
    <location>
        <begin position="412"/>
        <end position="433"/>
    </location>
</feature>
<feature type="domain" description="ABC3 transporter permease C-terminal" evidence="7">
    <location>
        <begin position="621"/>
        <end position="724"/>
    </location>
</feature>
<feature type="transmembrane region" description="Helical" evidence="6">
    <location>
        <begin position="31"/>
        <end position="54"/>
    </location>
</feature>
<protein>
    <submittedName>
        <fullName evidence="8">FtsX-like permease family protein</fullName>
    </submittedName>
</protein>
<organism evidence="8 9">
    <name type="scientific">Kibdelosporangium aridum</name>
    <dbReference type="NCBI Taxonomy" id="2030"/>
    <lineage>
        <taxon>Bacteria</taxon>
        <taxon>Bacillati</taxon>
        <taxon>Actinomycetota</taxon>
        <taxon>Actinomycetes</taxon>
        <taxon>Pseudonocardiales</taxon>
        <taxon>Pseudonocardiaceae</taxon>
        <taxon>Kibdelosporangium</taxon>
    </lineage>
</organism>
<keyword evidence="3 6" id="KW-0812">Transmembrane</keyword>
<evidence type="ECO:0000313" key="8">
    <source>
        <dbReference type="EMBL" id="SMD24045.1"/>
    </source>
</evidence>
<feature type="transmembrane region" description="Helical" evidence="6">
    <location>
        <begin position="339"/>
        <end position="356"/>
    </location>
</feature>
<gene>
    <name evidence="8" type="ORF">SAMN05661093_08296</name>
</gene>
<evidence type="ECO:0000256" key="4">
    <source>
        <dbReference type="ARBA" id="ARBA00022989"/>
    </source>
</evidence>
<dbReference type="InterPro" id="IPR003838">
    <property type="entry name" value="ABC3_permease_C"/>
</dbReference>
<dbReference type="Pfam" id="PF02687">
    <property type="entry name" value="FtsX"/>
    <property type="match status" value="2"/>
</dbReference>
<keyword evidence="2" id="KW-1003">Cell membrane</keyword>
<feature type="transmembrane region" description="Helical" evidence="6">
    <location>
        <begin position="362"/>
        <end position="383"/>
    </location>
</feature>
<feature type="transmembrane region" description="Helical" evidence="6">
    <location>
        <begin position="248"/>
        <end position="271"/>
    </location>
</feature>
<dbReference type="AlphaFoldDB" id="A0A1Y5Y4R4"/>
<evidence type="ECO:0000259" key="7">
    <source>
        <dbReference type="Pfam" id="PF02687"/>
    </source>
</evidence>
<evidence type="ECO:0000313" key="9">
    <source>
        <dbReference type="Proteomes" id="UP000192674"/>
    </source>
</evidence>
<dbReference type="Proteomes" id="UP000192674">
    <property type="component" value="Unassembled WGS sequence"/>
</dbReference>
<name>A0A1Y5Y4R4_KIBAR</name>
<dbReference type="EMBL" id="FWXV01000010">
    <property type="protein sequence ID" value="SMD24045.1"/>
    <property type="molecule type" value="Genomic_DNA"/>
</dbReference>
<keyword evidence="9" id="KW-1185">Reference proteome</keyword>
<evidence type="ECO:0000256" key="1">
    <source>
        <dbReference type="ARBA" id="ARBA00004651"/>
    </source>
</evidence>
<evidence type="ECO:0000256" key="3">
    <source>
        <dbReference type="ARBA" id="ARBA00022692"/>
    </source>
</evidence>
<reference evidence="8 9" key="1">
    <citation type="submission" date="2017-04" db="EMBL/GenBank/DDBJ databases">
        <authorList>
            <person name="Afonso C.L."/>
            <person name="Miller P.J."/>
            <person name="Scott M.A."/>
            <person name="Spackman E."/>
            <person name="Goraichik I."/>
            <person name="Dimitrov K.M."/>
            <person name="Suarez D.L."/>
            <person name="Swayne D.E."/>
        </authorList>
    </citation>
    <scope>NUCLEOTIDE SEQUENCE [LARGE SCALE GENOMIC DNA]</scope>
    <source>
        <strain evidence="8 9">DSM 43828</strain>
    </source>
</reference>
<dbReference type="InterPro" id="IPR038766">
    <property type="entry name" value="Membrane_comp_ABC_pdt"/>
</dbReference>
<feature type="transmembrane region" description="Helical" evidence="6">
    <location>
        <begin position="616"/>
        <end position="637"/>
    </location>
</feature>
<accession>A0A1Y5Y4R4</accession>
<feature type="transmembrane region" description="Helical" evidence="6">
    <location>
        <begin position="298"/>
        <end position="318"/>
    </location>
</feature>
<dbReference type="PANTHER" id="PTHR30287">
    <property type="entry name" value="MEMBRANE COMPONENT OF PREDICTED ABC SUPERFAMILY METABOLITE UPTAKE TRANSPORTER"/>
    <property type="match status" value="1"/>
</dbReference>
<feature type="transmembrane region" description="Helical" evidence="6">
    <location>
        <begin position="705"/>
        <end position="728"/>
    </location>
</feature>
<feature type="domain" description="ABC3 transporter permease C-terminal" evidence="7">
    <location>
        <begin position="207"/>
        <end position="320"/>
    </location>
</feature>
<evidence type="ECO:0000256" key="5">
    <source>
        <dbReference type="ARBA" id="ARBA00023136"/>
    </source>
</evidence>
<dbReference type="GO" id="GO:0005886">
    <property type="term" value="C:plasma membrane"/>
    <property type="evidence" value="ECO:0007669"/>
    <property type="project" value="UniProtKB-SubCell"/>
</dbReference>
<feature type="transmembrane region" description="Helical" evidence="6">
    <location>
        <begin position="199"/>
        <end position="227"/>
    </location>
</feature>
<keyword evidence="5 6" id="KW-0472">Membrane</keyword>
<keyword evidence="4 6" id="KW-1133">Transmembrane helix</keyword>
<evidence type="ECO:0000256" key="2">
    <source>
        <dbReference type="ARBA" id="ARBA00022475"/>
    </source>
</evidence>